<sequence>MNMTISEAAKILSSEYGMESNGIRVDEAMVEKWVLEGLIKASTSESSITINENDLHFFVEASKSEGTPYEIGISDQVKIERLFGEIRNLKKENEKLKEENRDYALKLGIELF</sequence>
<reference evidence="2 7" key="1">
    <citation type="submission" date="2016-10" db="EMBL/GenBank/DDBJ databases">
        <title>Draft genome sequences of four alkaliphilic bacteria belonging to the Anaerobacillus genus.</title>
        <authorList>
            <person name="Bassil N.M."/>
            <person name="Lloyd J.R."/>
        </authorList>
    </citation>
    <scope>NUCLEOTIDE SEQUENCE [LARGE SCALE GENOMIC DNA]</scope>
    <source>
        <strain evidence="2 7">NB2006</strain>
    </source>
</reference>
<evidence type="ECO:0000313" key="6">
    <source>
        <dbReference type="EMBL" id="QOY37593.1"/>
    </source>
</evidence>
<organism evidence="2 7">
    <name type="scientific">Anaerobacillus isosaccharinicus</name>
    <dbReference type="NCBI Taxonomy" id="1532552"/>
    <lineage>
        <taxon>Bacteria</taxon>
        <taxon>Bacillati</taxon>
        <taxon>Bacillota</taxon>
        <taxon>Bacilli</taxon>
        <taxon>Bacillales</taxon>
        <taxon>Bacillaceae</taxon>
        <taxon>Anaerobacillus</taxon>
    </lineage>
</organism>
<name>A0A1S2LFV9_9BACI</name>
<dbReference type="AlphaFoldDB" id="A0A1S2LFV9"/>
<evidence type="ECO:0000313" key="5">
    <source>
        <dbReference type="EMBL" id="QOY34759.1"/>
    </source>
</evidence>
<reference evidence="4 7" key="3">
    <citation type="journal article" date="2019" name="Int. J. Syst. Evol. Microbiol.">
        <title>Anaerobacillus isosaccharinicus sp. nov., an alkaliphilic bacterium which degrades isosaccharinic acid.</title>
        <authorList>
            <person name="Bassil N.M."/>
            <person name="Lloyd J.R."/>
        </authorList>
    </citation>
    <scope>NUCLEOTIDE SEQUENCE [LARGE SCALE GENOMIC DNA]</scope>
    <source>
        <strain evidence="4 7">NB2006</strain>
    </source>
</reference>
<evidence type="ECO:0000313" key="7">
    <source>
        <dbReference type="Proteomes" id="UP000180175"/>
    </source>
</evidence>
<protein>
    <submittedName>
        <fullName evidence="2">Uncharacterized protein</fullName>
    </submittedName>
</protein>
<reference evidence="4" key="4">
    <citation type="submission" date="2020-10" db="EMBL/GenBank/DDBJ databases">
        <authorList>
            <person name="Bassil N.M."/>
            <person name="Lloyd J.R."/>
        </authorList>
    </citation>
    <scope>NUCLEOTIDE SEQUENCE</scope>
    <source>
        <strain evidence="4">NB2006</strain>
    </source>
</reference>
<keyword evidence="1" id="KW-0175">Coiled coil</keyword>
<dbReference type="EMBL" id="CP063356">
    <property type="protein sequence ID" value="QOY34759.1"/>
    <property type="molecule type" value="Genomic_DNA"/>
</dbReference>
<dbReference type="KEGG" id="aia:AWH56_018550"/>
<evidence type="ECO:0000313" key="4">
    <source>
        <dbReference type="EMBL" id="QOY34709.1"/>
    </source>
</evidence>
<evidence type="ECO:0000256" key="1">
    <source>
        <dbReference type="SAM" id="Coils"/>
    </source>
</evidence>
<dbReference type="Proteomes" id="UP000180175">
    <property type="component" value="Chromosome"/>
</dbReference>
<dbReference type="RefSeq" id="WP_071316654.1">
    <property type="nucleotide sequence ID" value="NZ_CP063356.2"/>
</dbReference>
<gene>
    <name evidence="6" type="ORF">AWH56_008425</name>
    <name evidence="4" type="ORF">AWH56_018550</name>
    <name evidence="5" type="ORF">AWH56_018810</name>
    <name evidence="3" type="ORF">AWH56_08040</name>
    <name evidence="2" type="ORF">AWH56_15610</name>
</gene>
<reference evidence="4 7" key="2">
    <citation type="journal article" date="2017" name="Genome Announc.">
        <title>Draft Genome Sequences of Four Alkaliphilic Bacteria Belonging to the Anaerobacillus Genus.</title>
        <authorList>
            <person name="Bassil N.M."/>
            <person name="Lloyd J.R."/>
        </authorList>
    </citation>
    <scope>NUCLEOTIDE SEQUENCE [LARGE SCALE GENOMIC DNA]</scope>
    <source>
        <strain evidence="4 7">NB2006</strain>
    </source>
</reference>
<dbReference type="EMBL" id="LQXD01000071">
    <property type="protein sequence ID" value="OIJ20459.1"/>
    <property type="molecule type" value="Genomic_DNA"/>
</dbReference>
<dbReference type="KEGG" id="aia:AWH56_018810"/>
<evidence type="ECO:0000313" key="3">
    <source>
        <dbReference type="EMBL" id="OIJ20459.1"/>
    </source>
</evidence>
<feature type="coiled-coil region" evidence="1">
    <location>
        <begin position="79"/>
        <end position="106"/>
    </location>
</feature>
<proteinExistence type="predicted"/>
<evidence type="ECO:0000313" key="2">
    <source>
        <dbReference type="EMBL" id="OIJ11419.1"/>
    </source>
</evidence>
<keyword evidence="7" id="KW-1185">Reference proteome</keyword>
<dbReference type="EMBL" id="CP063356">
    <property type="protein sequence ID" value="QOY37593.1"/>
    <property type="molecule type" value="Genomic_DNA"/>
</dbReference>
<dbReference type="EMBL" id="LQXD01000135">
    <property type="protein sequence ID" value="OIJ11419.1"/>
    <property type="molecule type" value="Genomic_DNA"/>
</dbReference>
<accession>A0A1S2LFV9</accession>
<dbReference type="OrthoDB" id="2940764at2"/>
<dbReference type="KEGG" id="aia:AWH56_008425"/>
<dbReference type="EMBL" id="CP063356">
    <property type="protein sequence ID" value="QOY34709.1"/>
    <property type="molecule type" value="Genomic_DNA"/>
</dbReference>